<protein>
    <submittedName>
        <fullName evidence="1">Uncharacterized protein</fullName>
    </submittedName>
</protein>
<accession>A0ABW2BT95</accession>
<sequence length="65" mass="7324">MKPGHYDLVQEASVRPELQVPQGLPTAAYRALVRAYRRGLEVGRRRVKAAVRRTLNGPTLNLENL</sequence>
<evidence type="ECO:0000313" key="1">
    <source>
        <dbReference type="EMBL" id="MFC6792854.1"/>
    </source>
</evidence>
<organism evidence="1 2">
    <name type="scientific">Methylobacterium komagatae</name>
    <dbReference type="NCBI Taxonomy" id="374425"/>
    <lineage>
        <taxon>Bacteria</taxon>
        <taxon>Pseudomonadati</taxon>
        <taxon>Pseudomonadota</taxon>
        <taxon>Alphaproteobacteria</taxon>
        <taxon>Hyphomicrobiales</taxon>
        <taxon>Methylobacteriaceae</taxon>
        <taxon>Methylobacterium</taxon>
    </lineage>
</organism>
<dbReference type="EMBL" id="JBHSWN010000001">
    <property type="protein sequence ID" value="MFC6792854.1"/>
    <property type="molecule type" value="Genomic_DNA"/>
</dbReference>
<dbReference type="Proteomes" id="UP001596292">
    <property type="component" value="Unassembled WGS sequence"/>
</dbReference>
<comment type="caution">
    <text evidence="1">The sequence shown here is derived from an EMBL/GenBank/DDBJ whole genome shotgun (WGS) entry which is preliminary data.</text>
</comment>
<gene>
    <name evidence="1" type="ORF">ACFQE0_26820</name>
</gene>
<reference evidence="2" key="1">
    <citation type="journal article" date="2019" name="Int. J. Syst. Evol. Microbiol.">
        <title>The Global Catalogue of Microorganisms (GCM) 10K type strain sequencing project: providing services to taxonomists for standard genome sequencing and annotation.</title>
        <authorList>
            <consortium name="The Broad Institute Genomics Platform"/>
            <consortium name="The Broad Institute Genome Sequencing Center for Infectious Disease"/>
            <person name="Wu L."/>
            <person name="Ma J."/>
        </authorList>
    </citation>
    <scope>NUCLEOTIDE SEQUENCE [LARGE SCALE GENOMIC DNA]</scope>
    <source>
        <strain evidence="2">CCUG 48316</strain>
    </source>
</reference>
<keyword evidence="2" id="KW-1185">Reference proteome</keyword>
<proteinExistence type="predicted"/>
<name>A0ABW2BT95_9HYPH</name>
<evidence type="ECO:0000313" key="2">
    <source>
        <dbReference type="Proteomes" id="UP001596292"/>
    </source>
</evidence>
<dbReference type="RefSeq" id="WP_378975018.1">
    <property type="nucleotide sequence ID" value="NZ_JBHSWN010000001.1"/>
</dbReference>